<feature type="domain" description="DNA2/NAM7 helicase-like C-terminal" evidence="7">
    <location>
        <begin position="845"/>
        <end position="1043"/>
    </location>
</feature>
<dbReference type="GO" id="GO:0043186">
    <property type="term" value="C:P granule"/>
    <property type="evidence" value="ECO:0007669"/>
    <property type="project" value="TreeGrafter"/>
</dbReference>
<dbReference type="Gene3D" id="3.40.50.300">
    <property type="entry name" value="P-loop containing nucleotide triphosphate hydrolases"/>
    <property type="match status" value="2"/>
</dbReference>
<evidence type="ECO:0000256" key="5">
    <source>
        <dbReference type="SAM" id="MobiDB-lite"/>
    </source>
</evidence>
<sequence>MPPPSKVKRFAAGSFGLPPQKQRLSSTDGSENASERERICRQKLEALAQDFGKLPEFNKLMYNDDNVLTTLNVQLKNPKYKAKFDVKMDGSVAVCDYEVTVRGVETITGTVTAGSKKLARKNAARAVLTQLDKPTVDELEEVTKWMVAGHRSNIGAVEVPVAKDFGPAGHTVTVRWTVGDHSFEGKGTSKSLKVADLYAMQDLYCQTLKMPSHHQLPSQASQSSHLPNNKSMRSPAVPASKAAKAAPIADELSKADACQMNVMRSNVASKMKVKQQEATVPSQGGFSCTLTWTWTDTGGLVQHKTVTRQGTSKAMAKAAASKAMLVEIGVIDQVSSQESAKATSIRNMISTNIAKAVQTAAPFIRDTNCSVWRLFLPPLLEALVQRCDQRLMEPVLDAIRQADVKMPTDIWESLLSLASTAVDEEFCKTVINGVKSAALDPRYFISTQALEYYQSQSWLLALEFNAEICSSINSIHHRGGKDVVNVLCELTKSQLPLMFLKGDVNSEYMKTPLKEDDMVLLVPYVGGYQWGKGLLCVLSKHKTENYAINITCKIINRLQWDVSDAVFAHEKFGVFHVNSTTTNKRMMQSLLVLTHKMLPINVSAVSIELTVFQSTTQGYQYDKTLQRILIEKKEGSVRDSGIRNLPLHTNIPLTEAQSEACRSALSNAITLIQGPPGTGKTQVACAIIDCWRRASHEKILAVADSNVAADNLIEGLAMRGINALRIGFGSESLLQEESLKDLGRYDRYRSLRAAGMHKEANSMRMLMIQEAVKQHQVIIATCVGSGNDILAGYTFPYVVIDECAQAIEASNLIPIGKGCKQLVLIGDHKQLRPTIISPEAANLGLSVSLLERLVTARAAPVHLLDAQRRMHPSISEFPNKQFYRGVVKDAIEEGSRPPVRGFSWPSRGYNIAFIDASAGGPNGQFETTVGTSKSNALEVEILLIVLKSIIDARDVRESQIGVLTAYDSQKWLLKRRIAQMDDINSHLIEVDSVDGFQGKEKELVIFSAVRSNLQKEVGFLRDPRRMNVMLTRARRGLIVIADKYTIMNDNANWRPYVEYVTDRVLDIHISELNMFLQTPSHRLESIVRRARSGTYP</sequence>
<feature type="compositionally biased region" description="Polar residues" evidence="5">
    <location>
        <begin position="215"/>
        <end position="232"/>
    </location>
</feature>
<keyword evidence="9" id="KW-1185">Reference proteome</keyword>
<dbReference type="InterPro" id="IPR041679">
    <property type="entry name" value="DNA2/NAM7-like_C"/>
</dbReference>
<feature type="region of interest" description="Disordered" evidence="5">
    <location>
        <begin position="214"/>
        <end position="242"/>
    </location>
</feature>
<feature type="compositionally biased region" description="Polar residues" evidence="5">
    <location>
        <begin position="22"/>
        <end position="32"/>
    </location>
</feature>
<evidence type="ECO:0000256" key="4">
    <source>
        <dbReference type="ARBA" id="ARBA00022840"/>
    </source>
</evidence>
<dbReference type="InterPro" id="IPR045055">
    <property type="entry name" value="DNA2/NAM7-like"/>
</dbReference>
<dbReference type="PANTHER" id="PTHR10887:SF322">
    <property type="entry name" value="HELICASE MOV-10"/>
    <property type="match status" value="1"/>
</dbReference>
<dbReference type="GO" id="GO:0035194">
    <property type="term" value="P:regulatory ncRNA-mediated post-transcriptional gene silencing"/>
    <property type="evidence" value="ECO:0007669"/>
    <property type="project" value="TreeGrafter"/>
</dbReference>
<dbReference type="GO" id="GO:0005829">
    <property type="term" value="C:cytosol"/>
    <property type="evidence" value="ECO:0007669"/>
    <property type="project" value="TreeGrafter"/>
</dbReference>
<reference evidence="8 9" key="1">
    <citation type="submission" date="2021-06" db="EMBL/GenBank/DDBJ databases">
        <title>Genome sequence of Babesia caballi.</title>
        <authorList>
            <person name="Yamagishi J."/>
            <person name="Kidaka T."/>
            <person name="Ochi A."/>
        </authorList>
    </citation>
    <scope>NUCLEOTIDE SEQUENCE [LARGE SCALE GENOMIC DNA]</scope>
    <source>
        <strain evidence="8">USDA-D6B2</strain>
    </source>
</reference>
<dbReference type="GO" id="GO:0005524">
    <property type="term" value="F:ATP binding"/>
    <property type="evidence" value="ECO:0007669"/>
    <property type="project" value="UniProtKB-KW"/>
</dbReference>
<gene>
    <name evidence="8" type="ORF">BcabD6B2_16080</name>
</gene>
<dbReference type="PANTHER" id="PTHR10887">
    <property type="entry name" value="DNA2/NAM7 HELICASE FAMILY"/>
    <property type="match status" value="1"/>
</dbReference>
<feature type="region of interest" description="Disordered" evidence="5">
    <location>
        <begin position="1"/>
        <end position="35"/>
    </location>
</feature>
<evidence type="ECO:0000259" key="6">
    <source>
        <dbReference type="Pfam" id="PF13086"/>
    </source>
</evidence>
<dbReference type="CDD" id="cd00048">
    <property type="entry name" value="DSRM_SF"/>
    <property type="match status" value="1"/>
</dbReference>
<keyword evidence="1" id="KW-0547">Nucleotide-binding</keyword>
<accession>A0AAV4LPV6</accession>
<protein>
    <submittedName>
        <fullName evidence="8">ATP-dependent helicase, putative</fullName>
    </submittedName>
</protein>
<dbReference type="Proteomes" id="UP001497744">
    <property type="component" value="Unassembled WGS sequence"/>
</dbReference>
<dbReference type="InterPro" id="IPR041677">
    <property type="entry name" value="DNA2/NAM7_AAA_11"/>
</dbReference>
<dbReference type="FunFam" id="3.40.50.300:FF:000326">
    <property type="entry name" value="P-loop containing nucleoside triphosphate hydrolase"/>
    <property type="match status" value="1"/>
</dbReference>
<dbReference type="InterPro" id="IPR047187">
    <property type="entry name" value="SF1_C_Upf1"/>
</dbReference>
<dbReference type="Pfam" id="PF13086">
    <property type="entry name" value="AAA_11"/>
    <property type="match status" value="2"/>
</dbReference>
<feature type="domain" description="DNA2/NAM7 helicase helicase" evidence="6">
    <location>
        <begin position="653"/>
        <end position="731"/>
    </location>
</feature>
<keyword evidence="4" id="KW-0067">ATP-binding</keyword>
<proteinExistence type="predicted"/>
<dbReference type="RefSeq" id="XP_067714242.1">
    <property type="nucleotide sequence ID" value="XM_067858141.1"/>
</dbReference>
<dbReference type="AlphaFoldDB" id="A0AAV4LPV6"/>
<dbReference type="CDD" id="cd18808">
    <property type="entry name" value="SF1_C_Upf1"/>
    <property type="match status" value="1"/>
</dbReference>
<evidence type="ECO:0000256" key="1">
    <source>
        <dbReference type="ARBA" id="ARBA00022741"/>
    </source>
</evidence>
<feature type="domain" description="DNA2/NAM7 helicase helicase" evidence="6">
    <location>
        <begin position="747"/>
        <end position="837"/>
    </location>
</feature>
<keyword evidence="2" id="KW-0378">Hydrolase</keyword>
<comment type="caution">
    <text evidence="8">The sequence shown here is derived from an EMBL/GenBank/DDBJ whole genome shotgun (WGS) entry which is preliminary data.</text>
</comment>
<evidence type="ECO:0000256" key="2">
    <source>
        <dbReference type="ARBA" id="ARBA00022801"/>
    </source>
</evidence>
<dbReference type="GO" id="GO:0004386">
    <property type="term" value="F:helicase activity"/>
    <property type="evidence" value="ECO:0007669"/>
    <property type="project" value="UniProtKB-KW"/>
</dbReference>
<dbReference type="EMBL" id="BPLF01000001">
    <property type="protein sequence ID" value="GIX62173.1"/>
    <property type="molecule type" value="Genomic_DNA"/>
</dbReference>
<evidence type="ECO:0000259" key="7">
    <source>
        <dbReference type="Pfam" id="PF13087"/>
    </source>
</evidence>
<dbReference type="Pfam" id="PF13087">
    <property type="entry name" value="AAA_12"/>
    <property type="match status" value="1"/>
</dbReference>
<keyword evidence="3 8" id="KW-0347">Helicase</keyword>
<dbReference type="GeneID" id="94193654"/>
<dbReference type="SUPFAM" id="SSF52540">
    <property type="entry name" value="P-loop containing nucleoside triphosphate hydrolases"/>
    <property type="match status" value="1"/>
</dbReference>
<name>A0AAV4LPV6_BABCB</name>
<evidence type="ECO:0000256" key="3">
    <source>
        <dbReference type="ARBA" id="ARBA00022806"/>
    </source>
</evidence>
<dbReference type="GO" id="GO:0016787">
    <property type="term" value="F:hydrolase activity"/>
    <property type="evidence" value="ECO:0007669"/>
    <property type="project" value="UniProtKB-KW"/>
</dbReference>
<organism evidence="8 9">
    <name type="scientific">Babesia caballi</name>
    <dbReference type="NCBI Taxonomy" id="5871"/>
    <lineage>
        <taxon>Eukaryota</taxon>
        <taxon>Sar</taxon>
        <taxon>Alveolata</taxon>
        <taxon>Apicomplexa</taxon>
        <taxon>Aconoidasida</taxon>
        <taxon>Piroplasmida</taxon>
        <taxon>Babesiidae</taxon>
        <taxon>Babesia</taxon>
    </lineage>
</organism>
<dbReference type="GO" id="GO:0005694">
    <property type="term" value="C:chromosome"/>
    <property type="evidence" value="ECO:0007669"/>
    <property type="project" value="UniProtKB-ARBA"/>
</dbReference>
<evidence type="ECO:0000313" key="9">
    <source>
        <dbReference type="Proteomes" id="UP001497744"/>
    </source>
</evidence>
<evidence type="ECO:0000313" key="8">
    <source>
        <dbReference type="EMBL" id="GIX62173.1"/>
    </source>
</evidence>
<dbReference type="InterPro" id="IPR027417">
    <property type="entry name" value="P-loop_NTPase"/>
</dbReference>